<protein>
    <submittedName>
        <fullName evidence="2">Uncharacterized protein</fullName>
    </submittedName>
</protein>
<feature type="region of interest" description="Disordered" evidence="1">
    <location>
        <begin position="44"/>
        <end position="68"/>
    </location>
</feature>
<comment type="caution">
    <text evidence="2">The sequence shown here is derived from an EMBL/GenBank/DDBJ whole genome shotgun (WGS) entry which is preliminary data.</text>
</comment>
<evidence type="ECO:0000256" key="1">
    <source>
        <dbReference type="SAM" id="MobiDB-lite"/>
    </source>
</evidence>
<dbReference type="AlphaFoldDB" id="A0A554NCI9"/>
<organism evidence="2 3">
    <name type="scientific">Haloglomus irregulare</name>
    <dbReference type="NCBI Taxonomy" id="2234134"/>
    <lineage>
        <taxon>Archaea</taxon>
        <taxon>Methanobacteriati</taxon>
        <taxon>Methanobacteriota</taxon>
        <taxon>Stenosarchaea group</taxon>
        <taxon>Halobacteria</taxon>
        <taxon>Halobacteriales</taxon>
        <taxon>Natronomonadaceae</taxon>
        <taxon>Haloglomus</taxon>
    </lineage>
</organism>
<accession>A0A554NCI9</accession>
<proteinExistence type="predicted"/>
<keyword evidence="3" id="KW-1185">Reference proteome</keyword>
<feature type="compositionally biased region" description="Basic and acidic residues" evidence="1">
    <location>
        <begin position="49"/>
        <end position="61"/>
    </location>
</feature>
<name>A0A554NCI9_9EURY</name>
<evidence type="ECO:0000313" key="2">
    <source>
        <dbReference type="EMBL" id="TSD15092.1"/>
    </source>
</evidence>
<sequence length="138" mass="15446">MAMTGSQDENNDPDVEYRFYVYDDEDPTDPRYAFYMRVRDGGELPLYDRPPEGEGMWHDPEPGSDQYGAVAPTTAFKEIVTGLLGDGVDAGEVAALPAHEEHFARVVHGTANQSPDNLPDPVWSFVHRCRQEVFLDAE</sequence>
<dbReference type="InParanoid" id="A0A554NCI9"/>
<reference evidence="2 3" key="1">
    <citation type="submission" date="2018-06" db="EMBL/GenBank/DDBJ databases">
        <title>Natronomonas sp. F16-60 a new haloarchaeon isolated from a solar saltern of Isla Cristina, Huelva, Spain.</title>
        <authorList>
            <person name="Duran-Viseras A."/>
            <person name="Sanchez-Porro C."/>
            <person name="Ventosa A."/>
        </authorList>
    </citation>
    <scope>NUCLEOTIDE SEQUENCE [LARGE SCALE GENOMIC DNA]</scope>
    <source>
        <strain evidence="2 3">F16-60</strain>
    </source>
</reference>
<dbReference type="Proteomes" id="UP000319894">
    <property type="component" value="Unassembled WGS sequence"/>
</dbReference>
<dbReference type="EMBL" id="QMDX01000002">
    <property type="protein sequence ID" value="TSD15092.1"/>
    <property type="molecule type" value="Genomic_DNA"/>
</dbReference>
<evidence type="ECO:0000313" key="3">
    <source>
        <dbReference type="Proteomes" id="UP000319894"/>
    </source>
</evidence>
<gene>
    <name evidence="2" type="ORF">DP107_04355</name>
</gene>